<feature type="signal peptide" evidence="1">
    <location>
        <begin position="1"/>
        <end position="27"/>
    </location>
</feature>
<sequence length="156" mass="16635">MLKQTGKALLVGATAALAVTTAAPAHAGTGAQDAAAAARISKHQEVRCVQHSGRACTYSASFFYWNKKGSGSRGLNYLQSARSPYKAGKARWLYKQPGGRTHVGQSWRRAHQVPRGNAAEVEWGKVGAASGPKLRKGTLVCVQWAHVAKKACHTLK</sequence>
<name>A0A5J4LAP9_9ACTN</name>
<protein>
    <submittedName>
        <fullName evidence="2">Uncharacterized protein</fullName>
    </submittedName>
</protein>
<dbReference type="Proteomes" id="UP000325598">
    <property type="component" value="Unassembled WGS sequence"/>
</dbReference>
<dbReference type="OrthoDB" id="4315333at2"/>
<keyword evidence="1" id="KW-0732">Signal</keyword>
<evidence type="ECO:0000313" key="2">
    <source>
        <dbReference type="EMBL" id="GES31283.1"/>
    </source>
</evidence>
<accession>A0A5J4LAP9</accession>
<reference evidence="2 3" key="1">
    <citation type="submission" date="2019-10" db="EMBL/GenBank/DDBJ databases">
        <title>Whole genome shotgun sequence of Streptomyces angustmyceticus NBRC 3934.</title>
        <authorList>
            <person name="Hosoyama A."/>
            <person name="Ichikawa N."/>
            <person name="Kimura A."/>
            <person name="Kitahashi Y."/>
            <person name="Komaki H."/>
            <person name="Uohara A."/>
        </authorList>
    </citation>
    <scope>NUCLEOTIDE SEQUENCE [LARGE SCALE GENOMIC DNA]</scope>
    <source>
        <strain evidence="2 3">NBRC 3934</strain>
    </source>
</reference>
<dbReference type="AlphaFoldDB" id="A0A5J4LAP9"/>
<organism evidence="2 3">
    <name type="scientific">Streptomyces angustmyceticus</name>
    <dbReference type="NCBI Taxonomy" id="285578"/>
    <lineage>
        <taxon>Bacteria</taxon>
        <taxon>Bacillati</taxon>
        <taxon>Actinomycetota</taxon>
        <taxon>Actinomycetes</taxon>
        <taxon>Kitasatosporales</taxon>
        <taxon>Streptomycetaceae</taxon>
        <taxon>Streptomyces</taxon>
    </lineage>
</organism>
<dbReference type="EMBL" id="BLAG01000010">
    <property type="protein sequence ID" value="GES31283.1"/>
    <property type="molecule type" value="Genomic_DNA"/>
</dbReference>
<dbReference type="RefSeq" id="WP_086721360.1">
    <property type="nucleotide sequence ID" value="NZ_BLAG01000010.1"/>
</dbReference>
<evidence type="ECO:0000256" key="1">
    <source>
        <dbReference type="SAM" id="SignalP"/>
    </source>
</evidence>
<feature type="chain" id="PRO_5023898855" evidence="1">
    <location>
        <begin position="28"/>
        <end position="156"/>
    </location>
</feature>
<gene>
    <name evidence="2" type="ORF">San01_37700</name>
</gene>
<keyword evidence="3" id="KW-1185">Reference proteome</keyword>
<comment type="caution">
    <text evidence="2">The sequence shown here is derived from an EMBL/GenBank/DDBJ whole genome shotgun (WGS) entry which is preliminary data.</text>
</comment>
<proteinExistence type="predicted"/>
<evidence type="ECO:0000313" key="3">
    <source>
        <dbReference type="Proteomes" id="UP000325598"/>
    </source>
</evidence>
<dbReference type="GeneID" id="96751969"/>